<dbReference type="SUPFAM" id="SSF51905">
    <property type="entry name" value="FAD/NAD(P)-binding domain"/>
    <property type="match status" value="1"/>
</dbReference>
<evidence type="ECO:0000259" key="1">
    <source>
        <dbReference type="Pfam" id="PF01593"/>
    </source>
</evidence>
<name>A0AAW9QZC1_9CHRO</name>
<dbReference type="InterPro" id="IPR002937">
    <property type="entry name" value="Amino_oxidase"/>
</dbReference>
<dbReference type="Gene3D" id="3.50.50.60">
    <property type="entry name" value="FAD/NAD(P)-binding domain"/>
    <property type="match status" value="1"/>
</dbReference>
<dbReference type="InterPro" id="IPR036188">
    <property type="entry name" value="FAD/NAD-bd_sf"/>
</dbReference>
<dbReference type="Pfam" id="PF13450">
    <property type="entry name" value="NAD_binding_8"/>
    <property type="match status" value="1"/>
</dbReference>
<dbReference type="PRINTS" id="PR00469">
    <property type="entry name" value="PNDRDTASEII"/>
</dbReference>
<dbReference type="Pfam" id="PF01593">
    <property type="entry name" value="Amino_oxidase"/>
    <property type="match status" value="1"/>
</dbReference>
<evidence type="ECO:0000313" key="2">
    <source>
        <dbReference type="EMBL" id="MEG3439056.1"/>
    </source>
</evidence>
<dbReference type="Proteomes" id="UP001328733">
    <property type="component" value="Unassembled WGS sequence"/>
</dbReference>
<proteinExistence type="predicted"/>
<dbReference type="Gene3D" id="3.90.660.10">
    <property type="match status" value="1"/>
</dbReference>
<dbReference type="PANTHER" id="PTHR16128">
    <property type="entry name" value="FAD/NAD(P)-BINDING OXIDOREDUCTASE FAMILY PROTEIN"/>
    <property type="match status" value="1"/>
</dbReference>
<sequence>MTKFSIDVGIIGAGLAGLTCARYLRREGFTVSLFDKSRGIGGRLATRRIRAGDRDIRVDHGLPFLTIQGERTRFFIQNLLTENLVHAIDDRFYPCPDGMNSIAKFLARELEIRREFLVTRMIPTGDFWSIEGKEGESVTARAIVLAIPAPQAVTLLQASNLSNFLPELNSIEYDPCITVIAGYADSLPIPLLSADFRHIGAYENRTVFVLQSGADLSAKYLDSEDLEAVTGEIIARSGLPSPAWSQIHRWRYAVPRRGSGVACLHSIDPLPLVACGDWCLEGDPERAIETALTSGESAAIEIQRFLT</sequence>
<comment type="caution">
    <text evidence="2">The sequence shown here is derived from an EMBL/GenBank/DDBJ whole genome shotgun (WGS) entry which is preliminary data.</text>
</comment>
<dbReference type="PANTHER" id="PTHR16128:SF5">
    <property type="entry name" value="FAD_NAD(P)-BINDING OXIDOREDUCTASE FAMILY PROTEIN"/>
    <property type="match status" value="1"/>
</dbReference>
<dbReference type="RefSeq" id="WP_332866539.1">
    <property type="nucleotide sequence ID" value="NZ_JBAFSM010000039.1"/>
</dbReference>
<keyword evidence="3" id="KW-1185">Reference proteome</keyword>
<evidence type="ECO:0000313" key="3">
    <source>
        <dbReference type="Proteomes" id="UP001328733"/>
    </source>
</evidence>
<dbReference type="AlphaFoldDB" id="A0AAW9QZC1"/>
<feature type="domain" description="Amine oxidase" evidence="1">
    <location>
        <begin position="96"/>
        <end position="302"/>
    </location>
</feature>
<gene>
    <name evidence="2" type="ORF">V0288_18165</name>
</gene>
<reference evidence="2 3" key="1">
    <citation type="submission" date="2024-01" db="EMBL/GenBank/DDBJ databases">
        <title>Genomic insights into the taxonomy and metabolism of the cyanobacterium Pannus brasiliensis CCIBt3594.</title>
        <authorList>
            <person name="Machado M."/>
            <person name="Botero N.B."/>
            <person name="Andreote A.P.D."/>
            <person name="Feitosa A.M.T."/>
            <person name="Popin R."/>
            <person name="Sivonen K."/>
            <person name="Fiore M.F."/>
        </authorList>
    </citation>
    <scope>NUCLEOTIDE SEQUENCE [LARGE SCALE GENOMIC DNA]</scope>
    <source>
        <strain evidence="2 3">CCIBt3594</strain>
    </source>
</reference>
<accession>A0AAW9QZC1</accession>
<dbReference type="EMBL" id="JBAFSM010000039">
    <property type="protein sequence ID" value="MEG3439056.1"/>
    <property type="molecule type" value="Genomic_DNA"/>
</dbReference>
<dbReference type="GO" id="GO:0016491">
    <property type="term" value="F:oxidoreductase activity"/>
    <property type="evidence" value="ECO:0007669"/>
    <property type="project" value="InterPro"/>
</dbReference>
<organism evidence="2 3">
    <name type="scientific">Pannus brasiliensis CCIBt3594</name>
    <dbReference type="NCBI Taxonomy" id="1427578"/>
    <lineage>
        <taxon>Bacteria</taxon>
        <taxon>Bacillati</taxon>
        <taxon>Cyanobacteriota</taxon>
        <taxon>Cyanophyceae</taxon>
        <taxon>Oscillatoriophycideae</taxon>
        <taxon>Chroococcales</taxon>
        <taxon>Microcystaceae</taxon>
        <taxon>Pannus</taxon>
    </lineage>
</organism>
<protein>
    <submittedName>
        <fullName evidence="2">FAD-dependent oxidoreductase</fullName>
    </submittedName>
</protein>